<organism evidence="2 3">
    <name type="scientific">Halalkalibacter kiskunsagensis</name>
    <dbReference type="NCBI Taxonomy" id="1548599"/>
    <lineage>
        <taxon>Bacteria</taxon>
        <taxon>Bacillati</taxon>
        <taxon>Bacillota</taxon>
        <taxon>Bacilli</taxon>
        <taxon>Bacillales</taxon>
        <taxon>Bacillaceae</taxon>
        <taxon>Halalkalibacter</taxon>
    </lineage>
</organism>
<dbReference type="PIRSF" id="PIRSF030158">
    <property type="entry name" value="UCP030158"/>
    <property type="match status" value="1"/>
</dbReference>
<comment type="caution">
    <text evidence="2">The sequence shown here is derived from an EMBL/GenBank/DDBJ whole genome shotgun (WGS) entry which is preliminary data.</text>
</comment>
<dbReference type="InterPro" id="IPR049625">
    <property type="entry name" value="Glyco_transf_61_cat"/>
</dbReference>
<name>A0ABV6KDX8_9BACI</name>
<protein>
    <submittedName>
        <fullName evidence="2">DUF563 domain-containing protein</fullName>
    </submittedName>
</protein>
<dbReference type="InterPro" id="IPR024698">
    <property type="entry name" value="Caps_psacc_synth_Cps23fI-typ"/>
</dbReference>
<accession>A0ABV6KDX8</accession>
<proteinExistence type="predicted"/>
<dbReference type="EMBL" id="JBHLUX010000017">
    <property type="protein sequence ID" value="MFC0470041.1"/>
    <property type="molecule type" value="Genomic_DNA"/>
</dbReference>
<dbReference type="Pfam" id="PF04577">
    <property type="entry name" value="Glyco_transf_61"/>
    <property type="match status" value="1"/>
</dbReference>
<dbReference type="Proteomes" id="UP001589838">
    <property type="component" value="Unassembled WGS sequence"/>
</dbReference>
<dbReference type="RefSeq" id="WP_335961316.1">
    <property type="nucleotide sequence ID" value="NZ_JAXBLX010000016.1"/>
</dbReference>
<evidence type="ECO:0000313" key="2">
    <source>
        <dbReference type="EMBL" id="MFC0470041.1"/>
    </source>
</evidence>
<reference evidence="2 3" key="1">
    <citation type="submission" date="2024-09" db="EMBL/GenBank/DDBJ databases">
        <authorList>
            <person name="Sun Q."/>
            <person name="Mori K."/>
        </authorList>
    </citation>
    <scope>NUCLEOTIDE SEQUENCE [LARGE SCALE GENOMIC DNA]</scope>
    <source>
        <strain evidence="2 3">NCAIM B.02610</strain>
    </source>
</reference>
<evidence type="ECO:0000259" key="1">
    <source>
        <dbReference type="Pfam" id="PF04577"/>
    </source>
</evidence>
<gene>
    <name evidence="2" type="ORF">ACFFHM_05745</name>
</gene>
<sequence>MKLKKEMKLIDYQDICDVKDFKQYKMGNLPRSCYYVVQGPEKTNIVRPIIPVKYESLKKQIPNESISQDFYLASIKNALCLKNQTVVYNQQYLLPDSFRNYDPFFFHLYLKYNQARNRFSLKEKSSKVIRQTGDSIFLSGEISGAYGHFLLEVVSRLWITKFIDISQYKFIMNPNDTNQWQLDILQALGIRKNQIVRINQPIVCDRLHIPVQTFVLRKYTSSFANSIWRKIGDYYDEGVGPKKIYVSRTKLKNKRRCLVNEKEVEKLFSSYGFTIIHPQELSVIQQINIFRNANIIAGPSGSAMYNCVFQNKPTKKLILTSRLFFKQNDILINSSNQGQLNYFIGETIDTNTPANRASWAVNLKQLKKYLENF</sequence>
<evidence type="ECO:0000313" key="3">
    <source>
        <dbReference type="Proteomes" id="UP001589838"/>
    </source>
</evidence>
<keyword evidence="3" id="KW-1185">Reference proteome</keyword>
<feature type="domain" description="Glycosyltransferase 61 catalytic" evidence="1">
    <location>
        <begin position="146"/>
        <end position="315"/>
    </location>
</feature>